<dbReference type="SMART" id="SM00850">
    <property type="entry name" value="LytTR"/>
    <property type="match status" value="1"/>
</dbReference>
<dbReference type="PANTHER" id="PTHR37299:SF1">
    <property type="entry name" value="STAGE 0 SPORULATION PROTEIN A HOMOLOG"/>
    <property type="match status" value="1"/>
</dbReference>
<keyword evidence="1" id="KW-0597">Phosphoprotein</keyword>
<dbReference type="InterPro" id="IPR007492">
    <property type="entry name" value="LytTR_DNA-bd_dom"/>
</dbReference>
<dbReference type="InterPro" id="IPR001789">
    <property type="entry name" value="Sig_transdc_resp-reg_receiver"/>
</dbReference>
<dbReference type="PANTHER" id="PTHR37299">
    <property type="entry name" value="TRANSCRIPTIONAL REGULATOR-RELATED"/>
    <property type="match status" value="1"/>
</dbReference>
<evidence type="ECO:0000259" key="3">
    <source>
        <dbReference type="PROSITE" id="PS50930"/>
    </source>
</evidence>
<dbReference type="Gene3D" id="3.40.50.2300">
    <property type="match status" value="1"/>
</dbReference>
<feature type="modified residue" description="4-aspartylphosphate" evidence="1">
    <location>
        <position position="57"/>
    </location>
</feature>
<accession>A0ABT6YBI6</accession>
<dbReference type="SUPFAM" id="SSF52172">
    <property type="entry name" value="CheY-like"/>
    <property type="match status" value="1"/>
</dbReference>
<dbReference type="PROSITE" id="PS50930">
    <property type="entry name" value="HTH_LYTTR"/>
    <property type="match status" value="1"/>
</dbReference>
<evidence type="ECO:0000259" key="2">
    <source>
        <dbReference type="PROSITE" id="PS50110"/>
    </source>
</evidence>
<evidence type="ECO:0000313" key="4">
    <source>
        <dbReference type="EMBL" id="MDI9860930.1"/>
    </source>
</evidence>
<reference evidence="4 5" key="1">
    <citation type="submission" date="2023-05" db="EMBL/GenBank/DDBJ databases">
        <title>Novel species of genus Flectobacillus isolated from stream in China.</title>
        <authorList>
            <person name="Lu H."/>
        </authorList>
    </citation>
    <scope>NUCLEOTIDE SEQUENCE [LARGE SCALE GENOMIC DNA]</scope>
    <source>
        <strain evidence="4 5">KCTC 42575</strain>
    </source>
</reference>
<keyword evidence="5" id="KW-1185">Reference proteome</keyword>
<dbReference type="EMBL" id="JASHIF010000014">
    <property type="protein sequence ID" value="MDI9860930.1"/>
    <property type="molecule type" value="Genomic_DNA"/>
</dbReference>
<dbReference type="Proteomes" id="UP001236507">
    <property type="component" value="Unassembled WGS sequence"/>
</dbReference>
<dbReference type="GO" id="GO:0003677">
    <property type="term" value="F:DNA binding"/>
    <property type="evidence" value="ECO:0007669"/>
    <property type="project" value="UniProtKB-KW"/>
</dbReference>
<dbReference type="InterPro" id="IPR011006">
    <property type="entry name" value="CheY-like_superfamily"/>
</dbReference>
<name>A0ABT6YBI6_9BACT</name>
<dbReference type="RefSeq" id="WP_283345499.1">
    <property type="nucleotide sequence ID" value="NZ_JASHIF010000014.1"/>
</dbReference>
<keyword evidence="4" id="KW-0238">DNA-binding</keyword>
<feature type="domain" description="HTH LytTR-type" evidence="3">
    <location>
        <begin position="149"/>
        <end position="252"/>
    </location>
</feature>
<dbReference type="Gene3D" id="2.40.50.1020">
    <property type="entry name" value="LytTr DNA-binding domain"/>
    <property type="match status" value="1"/>
</dbReference>
<dbReference type="PROSITE" id="PS50110">
    <property type="entry name" value="RESPONSE_REGULATORY"/>
    <property type="match status" value="1"/>
</dbReference>
<gene>
    <name evidence="4" type="ORF">QM524_17070</name>
</gene>
<dbReference type="SMART" id="SM00448">
    <property type="entry name" value="REC"/>
    <property type="match status" value="1"/>
</dbReference>
<dbReference type="InterPro" id="IPR046947">
    <property type="entry name" value="LytR-like"/>
</dbReference>
<sequence>MSIIKSIIIDDEPKARVLLNAIIEQYCPEVRVEALCNDLPSGIKAIKKHKPDLIFLDIEMPGHSGLELLDFFDEEEVNFGIIFTTAYNEYALQAFKFSAIDYLLKPIQHTQLIEAVERFSRKKEQSQNQQLKALQNNLNVSKSWEEKRIVVPNGQNYKLLSPSDILMIKGEGSYSELYLQDGTRILASRNLKHFEEILSHIPYFFRTHKSYLVNLQTVVEFVKSDGGYLNIKGGLVAGISPEKVDEFWERLK</sequence>
<protein>
    <submittedName>
        <fullName evidence="4">LytTR family DNA-binding domain-containing protein</fullName>
    </submittedName>
</protein>
<feature type="domain" description="Response regulatory" evidence="2">
    <location>
        <begin position="5"/>
        <end position="120"/>
    </location>
</feature>
<proteinExistence type="predicted"/>
<organism evidence="4 5">
    <name type="scientific">Flectobacillus roseus</name>
    <dbReference type="NCBI Taxonomy" id="502259"/>
    <lineage>
        <taxon>Bacteria</taxon>
        <taxon>Pseudomonadati</taxon>
        <taxon>Bacteroidota</taxon>
        <taxon>Cytophagia</taxon>
        <taxon>Cytophagales</taxon>
        <taxon>Flectobacillaceae</taxon>
        <taxon>Flectobacillus</taxon>
    </lineage>
</organism>
<evidence type="ECO:0000256" key="1">
    <source>
        <dbReference type="PROSITE-ProRule" id="PRU00169"/>
    </source>
</evidence>
<dbReference type="Pfam" id="PF00072">
    <property type="entry name" value="Response_reg"/>
    <property type="match status" value="1"/>
</dbReference>
<dbReference type="Pfam" id="PF04397">
    <property type="entry name" value="LytTR"/>
    <property type="match status" value="1"/>
</dbReference>
<evidence type="ECO:0000313" key="5">
    <source>
        <dbReference type="Proteomes" id="UP001236507"/>
    </source>
</evidence>
<comment type="caution">
    <text evidence="4">The sequence shown here is derived from an EMBL/GenBank/DDBJ whole genome shotgun (WGS) entry which is preliminary data.</text>
</comment>